<dbReference type="Proteomes" id="UP000595276">
    <property type="component" value="Chromosome"/>
</dbReference>
<dbReference type="EMBL" id="CP066014">
    <property type="protein sequence ID" value="QQB62610.1"/>
    <property type="molecule type" value="Genomic_DNA"/>
</dbReference>
<proteinExistence type="predicted"/>
<protein>
    <submittedName>
        <fullName evidence="1">Uncharacterized protein</fullName>
    </submittedName>
</protein>
<dbReference type="GeneID" id="79021844"/>
<accession>A0A7T4F294</accession>
<reference evidence="1 2" key="1">
    <citation type="submission" date="2020-12" db="EMBL/GenBank/DDBJ databases">
        <title>FDA dAtabase for Regulatory Grade micrObial Sequences (FDA-ARGOS): Supporting development and validation of Infectious Disease Dx tests.</title>
        <authorList>
            <person name="Sproer C."/>
            <person name="Gronow S."/>
            <person name="Severitt S."/>
            <person name="Schroder I."/>
            <person name="Tallon L."/>
            <person name="Sadzewicz L."/>
            <person name="Zhao X."/>
            <person name="Boylan J."/>
            <person name="Ott S."/>
            <person name="Bowen H."/>
            <person name="Vavikolanu K."/>
            <person name="Mehta A."/>
            <person name="Aluvathingal J."/>
            <person name="Nadendla S."/>
            <person name="Lowell S."/>
            <person name="Myers T."/>
            <person name="Yan Y."/>
            <person name="Sichtig H."/>
        </authorList>
    </citation>
    <scope>NUCLEOTIDE SEQUENCE [LARGE SCALE GENOMIC DNA]</scope>
    <source>
        <strain evidence="1 2">FDAARGOS_988</strain>
    </source>
</reference>
<gene>
    <name evidence="1" type="ORF">I6H45_03800</name>
</gene>
<sequence length="449" mass="53626">MDLRDFRKWLLEKKLQEDELFIESINCYNTKAYRASYLFSYLAFLRKITNDVLKYNGIPEKYCPFISDETEREKKWIKEIEHLNNDNKWEDKIFELMETGSERNIFKIQDNNRTILQDMKHLRNSAAHNKNRNIYENTILSLWDNIVYLNELYVVGGSLELWIRKLDEISKYSNLLKSDITKLSNELYNDYFLFPNGLKKKAFKDISDRMIKLFTPDLSNIFNKDQYSDEVLILIFEKIFSINNADEYKWVVPKLEVCLTVCLKEYRINCEEIDYLDAFKDLGNIEIFDDKSEQVIIGFYNKIYNKFKKSKNNIINYFVRTIHRNRELEFKELIIDDYNLLKDETLISIMLLKIKKIYTYRNSINIIVSTSTFDYVCFSGYLSIISLLFRIYSSMSNEDFESLDEKLKNGLDDFIGRCELLLETNYSDSENGMLSMKKDIEELKNSIIK</sequence>
<name>A0A7T4F294_9FIRM</name>
<dbReference type="KEGG" id="avg:I6H45_03800"/>
<evidence type="ECO:0000313" key="2">
    <source>
        <dbReference type="Proteomes" id="UP000595276"/>
    </source>
</evidence>
<dbReference type="AlphaFoldDB" id="A0A7T4F294"/>
<organism evidence="1 2">
    <name type="scientific">Anaerococcus vaginalis</name>
    <dbReference type="NCBI Taxonomy" id="33037"/>
    <lineage>
        <taxon>Bacteria</taxon>
        <taxon>Bacillati</taxon>
        <taxon>Bacillota</taxon>
        <taxon>Tissierellia</taxon>
        <taxon>Tissierellales</taxon>
        <taxon>Peptoniphilaceae</taxon>
        <taxon>Anaerococcus</taxon>
    </lineage>
</organism>
<evidence type="ECO:0000313" key="1">
    <source>
        <dbReference type="EMBL" id="QQB62610.1"/>
    </source>
</evidence>
<dbReference type="RefSeq" id="WP_004838576.1">
    <property type="nucleotide sequence ID" value="NZ_CP066014.1"/>
</dbReference>